<dbReference type="InterPro" id="IPR032608">
    <property type="entry name" value="DUF4892"/>
</dbReference>
<dbReference type="AlphaFoldDB" id="A0A934N3X3"/>
<evidence type="ECO:0000256" key="1">
    <source>
        <dbReference type="SAM" id="SignalP"/>
    </source>
</evidence>
<feature type="signal peptide" evidence="1">
    <location>
        <begin position="1"/>
        <end position="20"/>
    </location>
</feature>
<keyword evidence="1" id="KW-0732">Signal</keyword>
<organism evidence="2 3">
    <name type="scientific">Marinomonas transparens</name>
    <dbReference type="NCBI Taxonomy" id="2795388"/>
    <lineage>
        <taxon>Bacteria</taxon>
        <taxon>Pseudomonadati</taxon>
        <taxon>Pseudomonadota</taxon>
        <taxon>Gammaproteobacteria</taxon>
        <taxon>Oceanospirillales</taxon>
        <taxon>Oceanospirillaceae</taxon>
        <taxon>Marinomonas</taxon>
    </lineage>
</organism>
<accession>A0A934N3X3</accession>
<protein>
    <submittedName>
        <fullName evidence="2">DUF4892 domain-containing protein</fullName>
    </submittedName>
</protein>
<dbReference type="Proteomes" id="UP000628710">
    <property type="component" value="Unassembled WGS sequence"/>
</dbReference>
<gene>
    <name evidence="2" type="ORF">I8J31_17450</name>
</gene>
<name>A0A934N3X3_9GAMM</name>
<sequence length="267" mass="29744">MVKFRGALFLSILLSSLSYADLSESEPYRGAQLVKSNSKVDQLIEVPLSKISRAGRGWEPESVIRVKGEYSSSLYKIDRNALLADVYAHYKALLVADGQSILFECESRSCGSSNAWANNFFKDYLLYGADQNQSLLVVKDRQGAYQIMYINRRGAGDVMVRLDEVKATEAQDSEFGIVAQMDASDLPRIRRFLSDLLPDQKVVAFVTSQKNGLLSAIERGDRMISNVEAGLGDRLSSKVRFINLADLGRESLGFDRIAFVYDSPLEN</sequence>
<comment type="caution">
    <text evidence="2">The sequence shown here is derived from an EMBL/GenBank/DDBJ whole genome shotgun (WGS) entry which is preliminary data.</text>
</comment>
<dbReference type="RefSeq" id="WP_199469870.1">
    <property type="nucleotide sequence ID" value="NZ_JAEMNX010000025.1"/>
</dbReference>
<proteinExistence type="predicted"/>
<dbReference type="Pfam" id="PF16234">
    <property type="entry name" value="DUF4892"/>
    <property type="match status" value="1"/>
</dbReference>
<keyword evidence="3" id="KW-1185">Reference proteome</keyword>
<evidence type="ECO:0000313" key="2">
    <source>
        <dbReference type="EMBL" id="MBJ7539468.1"/>
    </source>
</evidence>
<evidence type="ECO:0000313" key="3">
    <source>
        <dbReference type="Proteomes" id="UP000628710"/>
    </source>
</evidence>
<reference evidence="2" key="1">
    <citation type="submission" date="2020-12" db="EMBL/GenBank/DDBJ databases">
        <title>Marinomonas arctica sp. nov., a psychrotolerant bacterium isolated from the Arctic.</title>
        <authorList>
            <person name="Zhang Y."/>
        </authorList>
    </citation>
    <scope>NUCLEOTIDE SEQUENCE</scope>
    <source>
        <strain evidence="2">C1424</strain>
    </source>
</reference>
<dbReference type="EMBL" id="JAEMNX010000025">
    <property type="protein sequence ID" value="MBJ7539468.1"/>
    <property type="molecule type" value="Genomic_DNA"/>
</dbReference>
<feature type="chain" id="PRO_5037206103" evidence="1">
    <location>
        <begin position="21"/>
        <end position="267"/>
    </location>
</feature>